<name>A0A930L355_9MICC</name>
<evidence type="ECO:0000313" key="2">
    <source>
        <dbReference type="Proteomes" id="UP000770330"/>
    </source>
</evidence>
<protein>
    <submittedName>
        <fullName evidence="1">Uncharacterized protein</fullName>
    </submittedName>
</protein>
<gene>
    <name evidence="1" type="ORF">HXO61_08990</name>
</gene>
<dbReference type="Proteomes" id="UP000770330">
    <property type="component" value="Unassembled WGS sequence"/>
</dbReference>
<comment type="caution">
    <text evidence="1">The sequence shown here is derived from an EMBL/GenBank/DDBJ whole genome shotgun (WGS) entry which is preliminary data.</text>
</comment>
<dbReference type="RefSeq" id="WP_303945646.1">
    <property type="nucleotide sequence ID" value="NZ_JABZXO010000031.1"/>
</dbReference>
<proteinExistence type="predicted"/>
<accession>A0A930L355</accession>
<sequence length="270" mass="31171">MSNPIDLYLATDLYETLALSTSPNNSPDSVHIASYGCGEIYDLEEEGRTFEDWVKEDFIKSPDDYLGTLWDSILYSYAVDTRVYNWLTERGFILPVLRYDKDKYWRQPDGTGVPYLANDSRDYARQVDRLFDLTLLHDEDGNPFVRMERRPAICRFIAVDDQRNLPYWLIQQWDWTAEGWAKHGIVRSEVYGEPLEPHRLKVPEDGNPEGVTHRLSGLRARELEEALDGLSLNGTKHLVSPYLRHIGNGPECGLNLNHPSSVYEGEIRYV</sequence>
<dbReference type="AlphaFoldDB" id="A0A930L355"/>
<organism evidence="1 2">
    <name type="scientific">Rothia mucilaginosa</name>
    <dbReference type="NCBI Taxonomy" id="43675"/>
    <lineage>
        <taxon>Bacteria</taxon>
        <taxon>Bacillati</taxon>
        <taxon>Actinomycetota</taxon>
        <taxon>Actinomycetes</taxon>
        <taxon>Micrococcales</taxon>
        <taxon>Micrococcaceae</taxon>
        <taxon>Rothia</taxon>
    </lineage>
</organism>
<dbReference type="EMBL" id="JABZXO010000031">
    <property type="protein sequence ID" value="MBF1658044.1"/>
    <property type="molecule type" value="Genomic_DNA"/>
</dbReference>
<reference evidence="1" key="1">
    <citation type="submission" date="2020-04" db="EMBL/GenBank/DDBJ databases">
        <title>Deep metagenomics examines the oral microbiome during advanced dental caries in children, revealing novel taxa and co-occurrences with host molecules.</title>
        <authorList>
            <person name="Baker J.L."/>
            <person name="Morton J.T."/>
            <person name="Dinis M."/>
            <person name="Alvarez R."/>
            <person name="Tran N.C."/>
            <person name="Knight R."/>
            <person name="Edlund A."/>
        </authorList>
    </citation>
    <scope>NUCLEOTIDE SEQUENCE</scope>
    <source>
        <strain evidence="1">JCVI_39_bin.18</strain>
    </source>
</reference>
<evidence type="ECO:0000313" key="1">
    <source>
        <dbReference type="EMBL" id="MBF1658044.1"/>
    </source>
</evidence>